<evidence type="ECO:0000256" key="3">
    <source>
        <dbReference type="ARBA" id="ARBA00022833"/>
    </source>
</evidence>
<dbReference type="InterPro" id="IPR001275">
    <property type="entry name" value="DM_DNA-bd"/>
</dbReference>
<keyword evidence="6" id="KW-0804">Transcription</keyword>
<evidence type="ECO:0000313" key="12">
    <source>
        <dbReference type="Proteomes" id="UP000694403"/>
    </source>
</evidence>
<dbReference type="GO" id="GO:0000981">
    <property type="term" value="F:DNA-binding transcription factor activity, RNA polymerase II-specific"/>
    <property type="evidence" value="ECO:0007669"/>
    <property type="project" value="TreeGrafter"/>
</dbReference>
<feature type="DNA-binding region" description="DM" evidence="8">
    <location>
        <begin position="87"/>
        <end position="132"/>
    </location>
</feature>
<dbReference type="SUPFAM" id="SSF82927">
    <property type="entry name" value="Cysteine-rich DNA binding domain, (DM domain)"/>
    <property type="match status" value="1"/>
</dbReference>
<dbReference type="PANTHER" id="PTHR12322:SF120">
    <property type="entry name" value="DOUBLESEX- AND MAB-3-RELATED TRANSCRIPTION FACTOR 3"/>
    <property type="match status" value="1"/>
</dbReference>
<dbReference type="Pfam" id="PF00751">
    <property type="entry name" value="DM"/>
    <property type="match status" value="1"/>
</dbReference>
<feature type="region of interest" description="Disordered" evidence="9">
    <location>
        <begin position="19"/>
        <end position="43"/>
    </location>
</feature>
<dbReference type="Gene3D" id="4.10.1040.10">
    <property type="entry name" value="DM DNA-binding domain"/>
    <property type="match status" value="1"/>
</dbReference>
<keyword evidence="7 8" id="KW-0539">Nucleus</keyword>
<dbReference type="GO" id="GO:0000978">
    <property type="term" value="F:RNA polymerase II cis-regulatory region sequence-specific DNA binding"/>
    <property type="evidence" value="ECO:0007669"/>
    <property type="project" value="TreeGrafter"/>
</dbReference>
<organism evidence="11 12">
    <name type="scientific">Chelydra serpentina</name>
    <name type="common">Snapping turtle</name>
    <name type="synonym">Testudo serpentina</name>
    <dbReference type="NCBI Taxonomy" id="8475"/>
    <lineage>
        <taxon>Eukaryota</taxon>
        <taxon>Metazoa</taxon>
        <taxon>Chordata</taxon>
        <taxon>Craniata</taxon>
        <taxon>Vertebrata</taxon>
        <taxon>Euteleostomi</taxon>
        <taxon>Archelosauria</taxon>
        <taxon>Testudinata</taxon>
        <taxon>Testudines</taxon>
        <taxon>Cryptodira</taxon>
        <taxon>Durocryptodira</taxon>
        <taxon>Americhelydia</taxon>
        <taxon>Chelydroidea</taxon>
        <taxon>Chelydridae</taxon>
        <taxon>Chelydra</taxon>
    </lineage>
</organism>
<evidence type="ECO:0000256" key="5">
    <source>
        <dbReference type="ARBA" id="ARBA00023125"/>
    </source>
</evidence>
<reference evidence="11" key="1">
    <citation type="submission" date="2025-08" db="UniProtKB">
        <authorList>
            <consortium name="Ensembl"/>
        </authorList>
    </citation>
    <scope>IDENTIFICATION</scope>
</reference>
<sequence>MQDVRLDYHNSPLCRSVTTDGPCSCPAPAGRSQERANGPSPALGSPQVSQVCWDPAWGLNGYCSPYLYMGSPASQPPQTLLQRTPKCTCCRNHGMLSWLKGRKCYCFFKDCEKCILIIKRQQVMVTQVALCQQQANESLDSLLPDSLLSAPIMQTDPHG</sequence>
<comment type="subcellular location">
    <subcellularLocation>
        <location evidence="8">Nucleus</location>
    </subcellularLocation>
</comment>
<keyword evidence="3 8" id="KW-0862">Zinc</keyword>
<keyword evidence="2 8" id="KW-0479">Metal-binding</keyword>
<dbReference type="SMART" id="SM00301">
    <property type="entry name" value="DM"/>
    <property type="match status" value="1"/>
</dbReference>
<comment type="similarity">
    <text evidence="1">Belongs to the DMRT family.</text>
</comment>
<evidence type="ECO:0000256" key="1">
    <source>
        <dbReference type="ARBA" id="ARBA00006834"/>
    </source>
</evidence>
<evidence type="ECO:0000256" key="9">
    <source>
        <dbReference type="SAM" id="MobiDB-lite"/>
    </source>
</evidence>
<evidence type="ECO:0000256" key="7">
    <source>
        <dbReference type="ARBA" id="ARBA00023242"/>
    </source>
</evidence>
<dbReference type="Proteomes" id="UP000694403">
    <property type="component" value="Unplaced"/>
</dbReference>
<dbReference type="Ensembl" id="ENSCSRT00000015014.1">
    <property type="protein sequence ID" value="ENSCSRP00000014402.1"/>
    <property type="gene ID" value="ENSCSRG00000010968.1"/>
</dbReference>
<evidence type="ECO:0000256" key="6">
    <source>
        <dbReference type="ARBA" id="ARBA00023163"/>
    </source>
</evidence>
<dbReference type="GO" id="GO:0046872">
    <property type="term" value="F:metal ion binding"/>
    <property type="evidence" value="ECO:0007669"/>
    <property type="project" value="UniProtKB-KW"/>
</dbReference>
<evidence type="ECO:0000259" key="10">
    <source>
        <dbReference type="PROSITE" id="PS50809"/>
    </source>
</evidence>
<feature type="domain" description="DM" evidence="10">
    <location>
        <begin position="87"/>
        <end position="132"/>
    </location>
</feature>
<evidence type="ECO:0000313" key="11">
    <source>
        <dbReference type="Ensembl" id="ENSCSRP00000014402.1"/>
    </source>
</evidence>
<protein>
    <recommendedName>
        <fullName evidence="10">DM domain-containing protein</fullName>
    </recommendedName>
</protein>
<accession>A0A8C3SKB8</accession>
<reference evidence="11" key="2">
    <citation type="submission" date="2025-09" db="UniProtKB">
        <authorList>
            <consortium name="Ensembl"/>
        </authorList>
    </citation>
    <scope>IDENTIFICATION</scope>
</reference>
<keyword evidence="5 8" id="KW-0238">DNA-binding</keyword>
<dbReference type="InterPro" id="IPR026607">
    <property type="entry name" value="DMRT"/>
</dbReference>
<dbReference type="GO" id="GO:0007548">
    <property type="term" value="P:sex differentiation"/>
    <property type="evidence" value="ECO:0007669"/>
    <property type="project" value="TreeGrafter"/>
</dbReference>
<dbReference type="GO" id="GO:0005634">
    <property type="term" value="C:nucleus"/>
    <property type="evidence" value="ECO:0007669"/>
    <property type="project" value="UniProtKB-SubCell"/>
</dbReference>
<keyword evidence="12" id="KW-1185">Reference proteome</keyword>
<name>A0A8C3SKB8_CHESE</name>
<evidence type="ECO:0000256" key="4">
    <source>
        <dbReference type="ARBA" id="ARBA00023015"/>
    </source>
</evidence>
<dbReference type="AlphaFoldDB" id="A0A8C3SKB8"/>
<dbReference type="InterPro" id="IPR036407">
    <property type="entry name" value="DM_DNA-bd_sf"/>
</dbReference>
<proteinExistence type="inferred from homology"/>
<evidence type="ECO:0000256" key="2">
    <source>
        <dbReference type="ARBA" id="ARBA00022723"/>
    </source>
</evidence>
<evidence type="ECO:0000256" key="8">
    <source>
        <dbReference type="PROSITE-ProRule" id="PRU00070"/>
    </source>
</evidence>
<keyword evidence="4" id="KW-0805">Transcription regulation</keyword>
<dbReference type="PANTHER" id="PTHR12322">
    <property type="entry name" value="DOUBLESEX AND MAB-3 RELATED TRANSCRIPTION FACTOR DMRT"/>
    <property type="match status" value="1"/>
</dbReference>
<dbReference type="PROSITE" id="PS50809">
    <property type="entry name" value="DM_2"/>
    <property type="match status" value="1"/>
</dbReference>